<evidence type="ECO:0000256" key="8">
    <source>
        <dbReference type="ARBA" id="ARBA00023209"/>
    </source>
</evidence>
<dbReference type="NCBIfam" id="TIGR00023">
    <property type="entry name" value="glycerol-3-phosphate 1-O-acyltransferase PlsY"/>
    <property type="match status" value="1"/>
</dbReference>
<feature type="transmembrane region" description="Helical" evidence="10">
    <location>
        <begin position="118"/>
        <end position="140"/>
    </location>
</feature>
<keyword evidence="9 10" id="KW-1208">Phospholipid metabolism</keyword>
<keyword evidence="1 10" id="KW-1003">Cell membrane</keyword>
<evidence type="ECO:0000313" key="11">
    <source>
        <dbReference type="EMBL" id="RGD74327.1"/>
    </source>
</evidence>
<dbReference type="AlphaFoldDB" id="A0A3E3DYG1"/>
<dbReference type="UniPathway" id="UPA00085"/>
<evidence type="ECO:0000256" key="4">
    <source>
        <dbReference type="ARBA" id="ARBA00022692"/>
    </source>
</evidence>
<organism evidence="11 12">
    <name type="scientific">Anaerofustis stercorihominis</name>
    <dbReference type="NCBI Taxonomy" id="214853"/>
    <lineage>
        <taxon>Bacteria</taxon>
        <taxon>Bacillati</taxon>
        <taxon>Bacillota</taxon>
        <taxon>Clostridia</taxon>
        <taxon>Eubacteriales</taxon>
        <taxon>Eubacteriaceae</taxon>
        <taxon>Anaerofustis</taxon>
    </lineage>
</organism>
<dbReference type="PANTHER" id="PTHR30309">
    <property type="entry name" value="INNER MEMBRANE PROTEIN YGIH"/>
    <property type="match status" value="1"/>
</dbReference>
<dbReference type="SMART" id="SM01207">
    <property type="entry name" value="G3P_acyltransf"/>
    <property type="match status" value="1"/>
</dbReference>
<dbReference type="RefSeq" id="WP_117532083.1">
    <property type="nucleotide sequence ID" value="NZ_QUSM01000003.1"/>
</dbReference>
<keyword evidence="11" id="KW-0012">Acyltransferase</keyword>
<evidence type="ECO:0000256" key="10">
    <source>
        <dbReference type="HAMAP-Rule" id="MF_01043"/>
    </source>
</evidence>
<comment type="catalytic activity">
    <reaction evidence="10">
        <text>an acyl phosphate + sn-glycerol 3-phosphate = a 1-acyl-sn-glycero-3-phosphate + phosphate</text>
        <dbReference type="Rhea" id="RHEA:34075"/>
        <dbReference type="ChEBI" id="CHEBI:43474"/>
        <dbReference type="ChEBI" id="CHEBI:57597"/>
        <dbReference type="ChEBI" id="CHEBI:57970"/>
        <dbReference type="ChEBI" id="CHEBI:59918"/>
        <dbReference type="EC" id="2.3.1.275"/>
    </reaction>
</comment>
<name>A0A3E3DYG1_9FIRM</name>
<evidence type="ECO:0000256" key="1">
    <source>
        <dbReference type="ARBA" id="ARBA00022475"/>
    </source>
</evidence>
<dbReference type="Pfam" id="PF02660">
    <property type="entry name" value="G3P_acyltransf"/>
    <property type="match status" value="1"/>
</dbReference>
<dbReference type="HAMAP" id="MF_01043">
    <property type="entry name" value="PlsY"/>
    <property type="match status" value="1"/>
</dbReference>
<dbReference type="Proteomes" id="UP000261212">
    <property type="component" value="Unassembled WGS sequence"/>
</dbReference>
<protein>
    <recommendedName>
        <fullName evidence="10">Glycerol-3-phosphate acyltransferase</fullName>
    </recommendedName>
    <alternativeName>
        <fullName evidence="10">Acyl-PO4 G3P acyltransferase</fullName>
    </alternativeName>
    <alternativeName>
        <fullName evidence="10">Acyl-phosphate--glycerol-3-phosphate acyltransferase</fullName>
    </alternativeName>
    <alternativeName>
        <fullName evidence="10">G3P acyltransferase</fullName>
        <shortName evidence="10">GPAT</shortName>
        <ecNumber evidence="10">2.3.1.275</ecNumber>
    </alternativeName>
    <alternativeName>
        <fullName evidence="10">Lysophosphatidic acid synthase</fullName>
        <shortName evidence="10">LPA synthase</shortName>
    </alternativeName>
</protein>
<feature type="transmembrane region" description="Helical" evidence="10">
    <location>
        <begin position="6"/>
        <end position="28"/>
    </location>
</feature>
<comment type="pathway">
    <text evidence="10">Lipid metabolism; phospholipid metabolism.</text>
</comment>
<dbReference type="GO" id="GO:0005886">
    <property type="term" value="C:plasma membrane"/>
    <property type="evidence" value="ECO:0007669"/>
    <property type="project" value="UniProtKB-SubCell"/>
</dbReference>
<comment type="function">
    <text evidence="10">Catalyzes the transfer of an acyl group from acyl-phosphate (acyl-PO(4)) to glycerol-3-phosphate (G3P) to form lysophosphatidic acid (LPA). This enzyme utilizes acyl-phosphate as fatty acyl donor, but not acyl-CoA or acyl-ACP.</text>
</comment>
<dbReference type="InterPro" id="IPR003811">
    <property type="entry name" value="G3P_acylTferase_PlsY"/>
</dbReference>
<evidence type="ECO:0000256" key="5">
    <source>
        <dbReference type="ARBA" id="ARBA00022989"/>
    </source>
</evidence>
<keyword evidence="2 10" id="KW-0444">Lipid biosynthesis</keyword>
<feature type="transmembrane region" description="Helical" evidence="10">
    <location>
        <begin position="54"/>
        <end position="79"/>
    </location>
</feature>
<feature type="transmembrane region" description="Helical" evidence="10">
    <location>
        <begin position="85"/>
        <end position="106"/>
    </location>
</feature>
<comment type="caution">
    <text evidence="11">The sequence shown here is derived from an EMBL/GenBank/DDBJ whole genome shotgun (WGS) entry which is preliminary data.</text>
</comment>
<comment type="subunit">
    <text evidence="10">Probably interacts with PlsX.</text>
</comment>
<comment type="similarity">
    <text evidence="10">Belongs to the PlsY family.</text>
</comment>
<evidence type="ECO:0000256" key="3">
    <source>
        <dbReference type="ARBA" id="ARBA00022679"/>
    </source>
</evidence>
<evidence type="ECO:0000256" key="7">
    <source>
        <dbReference type="ARBA" id="ARBA00023136"/>
    </source>
</evidence>
<evidence type="ECO:0000256" key="9">
    <source>
        <dbReference type="ARBA" id="ARBA00023264"/>
    </source>
</evidence>
<reference evidence="11 12" key="1">
    <citation type="submission" date="2018-08" db="EMBL/GenBank/DDBJ databases">
        <title>A genome reference for cultivated species of the human gut microbiota.</title>
        <authorList>
            <person name="Zou Y."/>
            <person name="Xue W."/>
            <person name="Luo G."/>
        </authorList>
    </citation>
    <scope>NUCLEOTIDE SEQUENCE [LARGE SCALE GENOMIC DNA]</scope>
    <source>
        <strain evidence="11 12">AM25-6</strain>
    </source>
</reference>
<proteinExistence type="inferred from homology"/>
<dbReference type="PANTHER" id="PTHR30309:SF0">
    <property type="entry name" value="GLYCEROL-3-PHOSPHATE ACYLTRANSFERASE-RELATED"/>
    <property type="match status" value="1"/>
</dbReference>
<accession>A0A3E3DYG1</accession>
<keyword evidence="5 10" id="KW-1133">Transmembrane helix</keyword>
<dbReference type="EC" id="2.3.1.275" evidence="10"/>
<comment type="subcellular location">
    <subcellularLocation>
        <location evidence="10">Cell membrane</location>
        <topology evidence="10">Multi-pass membrane protein</topology>
    </subcellularLocation>
</comment>
<dbReference type="GO" id="GO:0008654">
    <property type="term" value="P:phospholipid biosynthetic process"/>
    <property type="evidence" value="ECO:0007669"/>
    <property type="project" value="UniProtKB-UniRule"/>
</dbReference>
<feature type="transmembrane region" description="Helical" evidence="10">
    <location>
        <begin position="152"/>
        <end position="181"/>
    </location>
</feature>
<gene>
    <name evidence="10 11" type="primary">plsY</name>
    <name evidence="11" type="ORF">DW687_06060</name>
</gene>
<keyword evidence="3 10" id="KW-0808">Transferase</keyword>
<evidence type="ECO:0000256" key="2">
    <source>
        <dbReference type="ARBA" id="ARBA00022516"/>
    </source>
</evidence>
<dbReference type="EMBL" id="QUSM01000003">
    <property type="protein sequence ID" value="RGD74327.1"/>
    <property type="molecule type" value="Genomic_DNA"/>
</dbReference>
<keyword evidence="6 10" id="KW-0443">Lipid metabolism</keyword>
<sequence length="205" mass="22535">MNIEFTFLSLIIIIASYFIGCINGAYIFSKSVKKEDIRTYGSGNAGATNALRTYGFFSGLLVFLIDFFKGMLAVGLCYIFKQSSFVILLSALACVAGHNWPIFMGFRGGKGVSASAGILVIVDYRLALMAILIGFILALITRMVSVGSLTALTLSAVFFIVFKVDIFYIILSCILCILSIYQHRLNIKRIINGNENKLSFGKKDK</sequence>
<dbReference type="GO" id="GO:0043772">
    <property type="term" value="F:acyl-phosphate glycerol-3-phosphate acyltransferase activity"/>
    <property type="evidence" value="ECO:0007669"/>
    <property type="project" value="UniProtKB-UniRule"/>
</dbReference>
<keyword evidence="8 10" id="KW-0594">Phospholipid biosynthesis</keyword>
<evidence type="ECO:0000256" key="6">
    <source>
        <dbReference type="ARBA" id="ARBA00023098"/>
    </source>
</evidence>
<evidence type="ECO:0000313" key="12">
    <source>
        <dbReference type="Proteomes" id="UP000261212"/>
    </source>
</evidence>
<keyword evidence="4 10" id="KW-0812">Transmembrane</keyword>
<keyword evidence="7 10" id="KW-0472">Membrane</keyword>